<dbReference type="AlphaFoldDB" id="A0A4R0XQ36"/>
<keyword evidence="1" id="KW-0472">Membrane</keyword>
<proteinExistence type="predicted"/>
<gene>
    <name evidence="2" type="ORF">C4B24_03420</name>
</gene>
<evidence type="ECO:0000313" key="3">
    <source>
        <dbReference type="Proteomes" id="UP000294192"/>
    </source>
</evidence>
<dbReference type="EMBL" id="PSZO01000016">
    <property type="protein sequence ID" value="TCG10985.1"/>
    <property type="molecule type" value="Genomic_DNA"/>
</dbReference>
<evidence type="ECO:0000313" key="2">
    <source>
        <dbReference type="EMBL" id="TCG10985.1"/>
    </source>
</evidence>
<keyword evidence="1" id="KW-0812">Transmembrane</keyword>
<comment type="caution">
    <text evidence="2">The sequence shown here is derived from an EMBL/GenBank/DDBJ whole genome shotgun (WGS) entry which is preliminary data.</text>
</comment>
<evidence type="ECO:0008006" key="4">
    <source>
        <dbReference type="Google" id="ProtNLM"/>
    </source>
</evidence>
<protein>
    <recommendedName>
        <fullName evidence="4">DUF3899 domain-containing protein</fullName>
    </recommendedName>
</protein>
<keyword evidence="1" id="KW-1133">Transmembrane helix</keyword>
<dbReference type="Proteomes" id="UP000294192">
    <property type="component" value="Unassembled WGS sequence"/>
</dbReference>
<reference evidence="2 3" key="1">
    <citation type="submission" date="2018-02" db="EMBL/GenBank/DDBJ databases">
        <title>Mycoplasma marinum and Mycoplasma todarodis sp. nov., moderately halophilic and psychrotolerant mycoplasmas isolated from cephalopods.</title>
        <authorList>
            <person name="Viver T."/>
        </authorList>
    </citation>
    <scope>NUCLEOTIDE SEQUENCE [LARGE SCALE GENOMIC DNA]</scope>
    <source>
        <strain evidence="2 3">PE</strain>
    </source>
</reference>
<evidence type="ECO:0000256" key="1">
    <source>
        <dbReference type="SAM" id="Phobius"/>
    </source>
</evidence>
<organism evidence="2 3">
    <name type="scientific">Mycoplasma marinum</name>
    <dbReference type="NCBI Taxonomy" id="1937190"/>
    <lineage>
        <taxon>Bacteria</taxon>
        <taxon>Bacillati</taxon>
        <taxon>Mycoplasmatota</taxon>
        <taxon>Mollicutes</taxon>
        <taxon>Mycoplasmataceae</taxon>
        <taxon>Mycoplasma</taxon>
    </lineage>
</organism>
<keyword evidence="3" id="KW-1185">Reference proteome</keyword>
<accession>A0A4R0XQ36</accession>
<feature type="transmembrane region" description="Helical" evidence="1">
    <location>
        <begin position="51"/>
        <end position="73"/>
    </location>
</feature>
<sequence>MKKNKYNPNRRGAKQLAFKRLKRFFIFVPIFLLLELLSYLLIYFLSGLGVLKYAAILIVAMHILVTLTYMLIFDFGAAKQIKKADFVLKRVDANIEQNQTFYVALRYSGFARLLFNVAIIAIHLIFVLIVFFV</sequence>
<name>A0A4R0XQ36_9MOLU</name>
<feature type="transmembrane region" description="Helical" evidence="1">
    <location>
        <begin position="113"/>
        <end position="132"/>
    </location>
</feature>
<feature type="transmembrane region" description="Helical" evidence="1">
    <location>
        <begin position="21"/>
        <end position="45"/>
    </location>
</feature>